<accession>A0ABD2X4G7</accession>
<dbReference type="AlphaFoldDB" id="A0ABD2X4G7"/>
<feature type="transmembrane region" description="Helical" evidence="1">
    <location>
        <begin position="56"/>
        <end position="75"/>
    </location>
</feature>
<keyword evidence="1" id="KW-1133">Transmembrane helix</keyword>
<organism evidence="2 3">
    <name type="scientific">Trichogramma kaykai</name>
    <dbReference type="NCBI Taxonomy" id="54128"/>
    <lineage>
        <taxon>Eukaryota</taxon>
        <taxon>Metazoa</taxon>
        <taxon>Ecdysozoa</taxon>
        <taxon>Arthropoda</taxon>
        <taxon>Hexapoda</taxon>
        <taxon>Insecta</taxon>
        <taxon>Pterygota</taxon>
        <taxon>Neoptera</taxon>
        <taxon>Endopterygota</taxon>
        <taxon>Hymenoptera</taxon>
        <taxon>Apocrita</taxon>
        <taxon>Proctotrupomorpha</taxon>
        <taxon>Chalcidoidea</taxon>
        <taxon>Trichogrammatidae</taxon>
        <taxon>Trichogramma</taxon>
    </lineage>
</organism>
<evidence type="ECO:0000313" key="3">
    <source>
        <dbReference type="Proteomes" id="UP001627154"/>
    </source>
</evidence>
<evidence type="ECO:0000313" key="2">
    <source>
        <dbReference type="EMBL" id="KAL3400216.1"/>
    </source>
</evidence>
<keyword evidence="1" id="KW-0812">Transmembrane</keyword>
<name>A0ABD2X4G7_9HYME</name>
<sequence length="94" mass="10598">MFLRLFFLFSPPDAYIAMRLVAPVLSGLGRSESVIEKSKSKARSSPVSFERIRSQWLLILMYLLSIFMVLVFITICGRSSESITKENNVGVPPL</sequence>
<evidence type="ECO:0000256" key="1">
    <source>
        <dbReference type="SAM" id="Phobius"/>
    </source>
</evidence>
<keyword evidence="3" id="KW-1185">Reference proteome</keyword>
<comment type="caution">
    <text evidence="2">The sequence shown here is derived from an EMBL/GenBank/DDBJ whole genome shotgun (WGS) entry which is preliminary data.</text>
</comment>
<protein>
    <submittedName>
        <fullName evidence="2">Uncharacterized protein</fullName>
    </submittedName>
</protein>
<dbReference type="Proteomes" id="UP001627154">
    <property type="component" value="Unassembled WGS sequence"/>
</dbReference>
<proteinExistence type="predicted"/>
<dbReference type="EMBL" id="JBJJXI010000051">
    <property type="protein sequence ID" value="KAL3400216.1"/>
    <property type="molecule type" value="Genomic_DNA"/>
</dbReference>
<reference evidence="2 3" key="1">
    <citation type="journal article" date="2024" name="bioRxiv">
        <title>A reference genome for Trichogramma kaykai: A tiny desert-dwelling parasitoid wasp with competing sex-ratio distorters.</title>
        <authorList>
            <person name="Culotta J."/>
            <person name="Lindsey A.R."/>
        </authorList>
    </citation>
    <scope>NUCLEOTIDE SEQUENCE [LARGE SCALE GENOMIC DNA]</scope>
    <source>
        <strain evidence="2 3">KSX58</strain>
    </source>
</reference>
<keyword evidence="1" id="KW-0472">Membrane</keyword>
<gene>
    <name evidence="2" type="ORF">TKK_006110</name>
</gene>